<proteinExistence type="predicted"/>
<protein>
    <recommendedName>
        <fullName evidence="3">Zinc-ribbon domain-containing protein</fullName>
    </recommendedName>
</protein>
<organism evidence="1 2">
    <name type="scientific">Agromyces neolithicus</name>
    <dbReference type="NCBI Taxonomy" id="269420"/>
    <lineage>
        <taxon>Bacteria</taxon>
        <taxon>Bacillati</taxon>
        <taxon>Actinomycetota</taxon>
        <taxon>Actinomycetes</taxon>
        <taxon>Micrococcales</taxon>
        <taxon>Microbacteriaceae</taxon>
        <taxon>Agromyces</taxon>
    </lineage>
</organism>
<sequence>MVAVSFGCGHGGERGAPGTVALARVCPLCMLIHETHRSRSELLGKVAPPQRAALARETRIGAEYEWRCSRGHDRYRATVREVLTGTACAKCRANAAGPTAAREAGVPFMNPALRTRTSQTEQRLKGLLGERIRLNHRVNAIHIARTFFGRNEVWPDVIVPQLRIAIEYDDPGRSRRAHLGLKEASDLDKDDALREVGWHVIRIRAAGLDPLGPHSVVCGQLTPAVVDQVVEVMRRIRGDAAVDAISLPLDEAADSRLRS</sequence>
<reference evidence="2" key="1">
    <citation type="journal article" date="2019" name="Int. J. Syst. Evol. Microbiol.">
        <title>The Global Catalogue of Microorganisms (GCM) 10K type strain sequencing project: providing services to taxonomists for standard genome sequencing and annotation.</title>
        <authorList>
            <consortium name="The Broad Institute Genomics Platform"/>
            <consortium name="The Broad Institute Genome Sequencing Center for Infectious Disease"/>
            <person name="Wu L."/>
            <person name="Ma J."/>
        </authorList>
    </citation>
    <scope>NUCLEOTIDE SEQUENCE [LARGE SCALE GENOMIC DNA]</scope>
    <source>
        <strain evidence="2">JCM 14322</strain>
    </source>
</reference>
<evidence type="ECO:0008006" key="3">
    <source>
        <dbReference type="Google" id="ProtNLM"/>
    </source>
</evidence>
<name>A0ABP4YDL2_9MICO</name>
<comment type="caution">
    <text evidence="1">The sequence shown here is derived from an EMBL/GenBank/DDBJ whole genome shotgun (WGS) entry which is preliminary data.</text>
</comment>
<dbReference type="Proteomes" id="UP001500002">
    <property type="component" value="Unassembled WGS sequence"/>
</dbReference>
<accession>A0ABP4YDL2</accession>
<keyword evidence="2" id="KW-1185">Reference proteome</keyword>
<gene>
    <name evidence="1" type="ORF">GCM10009749_22280</name>
</gene>
<dbReference type="EMBL" id="BAAANJ010000007">
    <property type="protein sequence ID" value="GAA1812590.1"/>
    <property type="molecule type" value="Genomic_DNA"/>
</dbReference>
<evidence type="ECO:0000313" key="1">
    <source>
        <dbReference type="EMBL" id="GAA1812590.1"/>
    </source>
</evidence>
<evidence type="ECO:0000313" key="2">
    <source>
        <dbReference type="Proteomes" id="UP001500002"/>
    </source>
</evidence>